<dbReference type="InterPro" id="IPR017583">
    <property type="entry name" value="Tagatose/fructose_Pkinase"/>
</dbReference>
<organism evidence="9 10">
    <name type="scientific">Clostridium aceticum</name>
    <dbReference type="NCBI Taxonomy" id="84022"/>
    <lineage>
        <taxon>Bacteria</taxon>
        <taxon>Bacillati</taxon>
        <taxon>Bacillota</taxon>
        <taxon>Clostridia</taxon>
        <taxon>Eubacteriales</taxon>
        <taxon>Clostridiaceae</taxon>
        <taxon>Clostridium</taxon>
    </lineage>
</organism>
<evidence type="ECO:0000256" key="6">
    <source>
        <dbReference type="ARBA" id="ARBA00047745"/>
    </source>
</evidence>
<gene>
    <name evidence="9" type="primary">fruK</name>
    <name evidence="9" type="ORF">CACET_c13700</name>
</gene>
<evidence type="ECO:0000256" key="5">
    <source>
        <dbReference type="ARBA" id="ARBA00022840"/>
    </source>
</evidence>
<dbReference type="FunFam" id="3.40.1190.20:FF:000001">
    <property type="entry name" value="Phosphofructokinase"/>
    <property type="match status" value="1"/>
</dbReference>
<dbReference type="NCBIfam" id="TIGR03168">
    <property type="entry name" value="1-PFK"/>
    <property type="match status" value="1"/>
</dbReference>
<evidence type="ECO:0000256" key="8">
    <source>
        <dbReference type="RuleBase" id="RU369061"/>
    </source>
</evidence>
<dbReference type="Gene3D" id="3.40.1190.20">
    <property type="match status" value="1"/>
</dbReference>
<protein>
    <recommendedName>
        <fullName evidence="7">Tagatose-6-phosphate kinase</fullName>
        <ecNumber evidence="7">2.7.1.144</ecNumber>
    </recommendedName>
</protein>
<dbReference type="InterPro" id="IPR011611">
    <property type="entry name" value="PfkB_dom"/>
</dbReference>
<dbReference type="PROSITE" id="PS00583">
    <property type="entry name" value="PFKB_KINASES_1"/>
    <property type="match status" value="1"/>
</dbReference>
<reference evidence="9 10" key="1">
    <citation type="submission" date="2014-10" db="EMBL/GenBank/DDBJ databases">
        <title>Genome sequence of Clostridium aceticum DSM 1496.</title>
        <authorList>
            <person name="Poehlein A."/>
            <person name="Schiel-Bengelsdorf B."/>
            <person name="Gottschalk G."/>
            <person name="Duerre P."/>
            <person name="Daniel R."/>
        </authorList>
    </citation>
    <scope>NUCLEOTIDE SEQUENCE [LARGE SCALE GENOMIC DNA]</scope>
    <source>
        <strain evidence="9 10">DSM 1496</strain>
    </source>
</reference>
<keyword evidence="7" id="KW-0423">Lactose metabolism</keyword>
<keyword evidence="5 7" id="KW-0067">ATP-binding</keyword>
<dbReference type="Pfam" id="PF00294">
    <property type="entry name" value="PfkB"/>
    <property type="match status" value="1"/>
</dbReference>
<dbReference type="GO" id="GO:0008662">
    <property type="term" value="F:1-phosphofructokinase activity"/>
    <property type="evidence" value="ECO:0007669"/>
    <property type="project" value="UniProtKB-UniRule"/>
</dbReference>
<dbReference type="InterPro" id="IPR002173">
    <property type="entry name" value="Carboh/pur_kinase_PfkB_CS"/>
</dbReference>
<dbReference type="NCBIfam" id="TIGR03828">
    <property type="entry name" value="pfkB"/>
    <property type="match status" value="1"/>
</dbReference>
<dbReference type="InterPro" id="IPR022463">
    <property type="entry name" value="1-PFruKinase"/>
</dbReference>
<dbReference type="RefSeq" id="WP_044823617.1">
    <property type="nucleotide sequence ID" value="NZ_CP009687.1"/>
</dbReference>
<dbReference type="UniPathway" id="UPA00704">
    <property type="reaction ID" value="UER00715"/>
</dbReference>
<keyword evidence="10" id="KW-1185">Reference proteome</keyword>
<sequence>MITTVTLNPAVDKTIEIHGFKPGAVNRIAGTRIEAGGKGINVSKVLKSLGADTLSTGFVGGENGKWINQCLKNEGIETDFVWIDQETRTNIKIVDTKTSIITDINDRGKPIEAVYLEDLYGQVEKWAEKSEVMVFAGSIPDGLTNTIYTDLIEVARRKGCKTILDAEGEQLLQGIGAKPYMIKPNIDELENALKVKINNEDDLITYCKDFIQKGIHIVVVSMGEEGALLVSNKHVLRAEKVSVEVKSTVGAGDSMVAAFAYGMMKDYSLEETFKLAVAAATLSVKKGTTLHQIHEIEGFKEKVRMRKLK</sequence>
<dbReference type="PANTHER" id="PTHR46566">
    <property type="entry name" value="1-PHOSPHOFRUCTOKINASE-RELATED"/>
    <property type="match status" value="1"/>
</dbReference>
<keyword evidence="3 7" id="KW-0547">Nucleotide-binding</keyword>
<dbReference type="AlphaFoldDB" id="A0A0D8ICD8"/>
<evidence type="ECO:0000256" key="2">
    <source>
        <dbReference type="ARBA" id="ARBA00022679"/>
    </source>
</evidence>
<dbReference type="PROSITE" id="PS00584">
    <property type="entry name" value="PFKB_KINASES_2"/>
    <property type="match status" value="1"/>
</dbReference>
<dbReference type="EC" id="2.7.1.144" evidence="7"/>
<dbReference type="GO" id="GO:0044281">
    <property type="term" value="P:small molecule metabolic process"/>
    <property type="evidence" value="ECO:0007669"/>
    <property type="project" value="UniProtKB-ARBA"/>
</dbReference>
<comment type="catalytic activity">
    <reaction evidence="6 8">
        <text>beta-D-fructose 1-phosphate + ATP = beta-D-fructose 1,6-bisphosphate + ADP + H(+)</text>
        <dbReference type="Rhea" id="RHEA:14213"/>
        <dbReference type="ChEBI" id="CHEBI:15378"/>
        <dbReference type="ChEBI" id="CHEBI:30616"/>
        <dbReference type="ChEBI" id="CHEBI:32966"/>
        <dbReference type="ChEBI" id="CHEBI:138881"/>
        <dbReference type="ChEBI" id="CHEBI:456216"/>
        <dbReference type="EC" id="2.7.1.56"/>
    </reaction>
</comment>
<dbReference type="SUPFAM" id="SSF53613">
    <property type="entry name" value="Ribokinase-like"/>
    <property type="match status" value="1"/>
</dbReference>
<comment type="function">
    <text evidence="8">Catalyzes the ATP-dependent phosphorylation of fructose-l-phosphate to fructose-l,6-bisphosphate.</text>
</comment>
<evidence type="ECO:0000256" key="7">
    <source>
        <dbReference type="PIRNR" id="PIRNR000535"/>
    </source>
</evidence>
<dbReference type="KEGG" id="cace:CACET_c13700"/>
<accession>A0A0D8ICD8</accession>
<proteinExistence type="inferred from homology"/>
<name>A0A0D8ICD8_9CLOT</name>
<comment type="pathway">
    <text evidence="7">Carbohydrate metabolism; D-tagatose 6-phosphate degradation; D-glyceraldehyde 3-phosphate and glycerone phosphate from D-tagatose 6-phosphate: step 1/2.</text>
</comment>
<evidence type="ECO:0000256" key="3">
    <source>
        <dbReference type="ARBA" id="ARBA00022741"/>
    </source>
</evidence>
<dbReference type="GO" id="GO:0016052">
    <property type="term" value="P:carbohydrate catabolic process"/>
    <property type="evidence" value="ECO:0007669"/>
    <property type="project" value="UniProtKB-ARBA"/>
</dbReference>
<evidence type="ECO:0000313" key="9">
    <source>
        <dbReference type="EMBL" id="AKL94835.1"/>
    </source>
</evidence>
<dbReference type="GO" id="GO:0005988">
    <property type="term" value="P:lactose metabolic process"/>
    <property type="evidence" value="ECO:0007669"/>
    <property type="project" value="UniProtKB-KW"/>
</dbReference>
<dbReference type="GO" id="GO:2001059">
    <property type="term" value="P:D-tagatose 6-phosphate catabolic process"/>
    <property type="evidence" value="ECO:0007669"/>
    <property type="project" value="UniProtKB-UniPathway"/>
</dbReference>
<evidence type="ECO:0000256" key="4">
    <source>
        <dbReference type="ARBA" id="ARBA00022777"/>
    </source>
</evidence>
<dbReference type="EMBL" id="CP009687">
    <property type="protein sequence ID" value="AKL94835.1"/>
    <property type="molecule type" value="Genomic_DNA"/>
</dbReference>
<dbReference type="GO" id="GO:0005524">
    <property type="term" value="F:ATP binding"/>
    <property type="evidence" value="ECO:0007669"/>
    <property type="project" value="UniProtKB-UniRule"/>
</dbReference>
<dbReference type="STRING" id="84022.CACET_c13700"/>
<evidence type="ECO:0000256" key="1">
    <source>
        <dbReference type="ARBA" id="ARBA00005380"/>
    </source>
</evidence>
<dbReference type="OrthoDB" id="9801219at2"/>
<evidence type="ECO:0000313" key="10">
    <source>
        <dbReference type="Proteomes" id="UP000035704"/>
    </source>
</evidence>
<comment type="catalytic activity">
    <reaction evidence="7">
        <text>D-tagatofuranose 6-phosphate + ATP = D-tagatofuranose 1,6-bisphosphate + ADP + H(+)</text>
        <dbReference type="Rhea" id="RHEA:12420"/>
        <dbReference type="ChEBI" id="CHEBI:15378"/>
        <dbReference type="ChEBI" id="CHEBI:30616"/>
        <dbReference type="ChEBI" id="CHEBI:58694"/>
        <dbReference type="ChEBI" id="CHEBI:58695"/>
        <dbReference type="ChEBI" id="CHEBI:456216"/>
        <dbReference type="EC" id="2.7.1.144"/>
    </reaction>
</comment>
<dbReference type="CDD" id="cd01164">
    <property type="entry name" value="FruK_PfkB_like"/>
    <property type="match status" value="1"/>
</dbReference>
<dbReference type="Proteomes" id="UP000035704">
    <property type="component" value="Chromosome"/>
</dbReference>
<dbReference type="GO" id="GO:0009024">
    <property type="term" value="F:tagatose-6-phosphate kinase activity"/>
    <property type="evidence" value="ECO:0007669"/>
    <property type="project" value="UniProtKB-EC"/>
</dbReference>
<keyword evidence="2 7" id="KW-0808">Transferase</keyword>
<comment type="similarity">
    <text evidence="1">Belongs to the carbohydrate kinase pfkB family.</text>
</comment>
<dbReference type="PANTHER" id="PTHR46566:SF2">
    <property type="entry name" value="ATP-DEPENDENT 6-PHOSPHOFRUCTOKINASE ISOZYME 2"/>
    <property type="match status" value="1"/>
</dbReference>
<dbReference type="GO" id="GO:0005829">
    <property type="term" value="C:cytosol"/>
    <property type="evidence" value="ECO:0007669"/>
    <property type="project" value="TreeGrafter"/>
</dbReference>
<keyword evidence="4 8" id="KW-0418">Kinase</keyword>
<dbReference type="InterPro" id="IPR029056">
    <property type="entry name" value="Ribokinase-like"/>
</dbReference>
<comment type="similarity">
    <text evidence="7">Belongs to the carbohydrate kinase PfkB family. LacC subfamily.</text>
</comment>
<dbReference type="PATRIC" id="fig|84022.5.peg.2831"/>
<dbReference type="PIRSF" id="PIRSF000535">
    <property type="entry name" value="1PFK/6PFK/LacC"/>
    <property type="match status" value="1"/>
</dbReference>